<gene>
    <name evidence="1" type="ORF">GMARGA_LOCUS8739</name>
</gene>
<proteinExistence type="predicted"/>
<dbReference type="Proteomes" id="UP000789901">
    <property type="component" value="Unassembled WGS sequence"/>
</dbReference>
<feature type="non-terminal residue" evidence="1">
    <location>
        <position position="1"/>
    </location>
</feature>
<sequence length="77" mass="8852">SNSSITSNNIELYAKDNTNKIIKIDNVEDYILTKVEVCENSKIKIVLDLNINVSNEEYNEVLFKKIITAIQTANRYK</sequence>
<accession>A0ABN7UNC1</accession>
<evidence type="ECO:0000313" key="1">
    <source>
        <dbReference type="EMBL" id="CAG8638916.1"/>
    </source>
</evidence>
<organism evidence="1 2">
    <name type="scientific">Gigaspora margarita</name>
    <dbReference type="NCBI Taxonomy" id="4874"/>
    <lineage>
        <taxon>Eukaryota</taxon>
        <taxon>Fungi</taxon>
        <taxon>Fungi incertae sedis</taxon>
        <taxon>Mucoromycota</taxon>
        <taxon>Glomeromycotina</taxon>
        <taxon>Glomeromycetes</taxon>
        <taxon>Diversisporales</taxon>
        <taxon>Gigasporaceae</taxon>
        <taxon>Gigaspora</taxon>
    </lineage>
</organism>
<evidence type="ECO:0000313" key="2">
    <source>
        <dbReference type="Proteomes" id="UP000789901"/>
    </source>
</evidence>
<comment type="caution">
    <text evidence="1">The sequence shown here is derived from an EMBL/GenBank/DDBJ whole genome shotgun (WGS) entry which is preliminary data.</text>
</comment>
<dbReference type="EMBL" id="CAJVQB010004545">
    <property type="protein sequence ID" value="CAG8638916.1"/>
    <property type="molecule type" value="Genomic_DNA"/>
</dbReference>
<keyword evidence="2" id="KW-1185">Reference proteome</keyword>
<name>A0ABN7UNC1_GIGMA</name>
<protein>
    <submittedName>
        <fullName evidence="1">14593_t:CDS:1</fullName>
    </submittedName>
</protein>
<reference evidence="1 2" key="1">
    <citation type="submission" date="2021-06" db="EMBL/GenBank/DDBJ databases">
        <authorList>
            <person name="Kallberg Y."/>
            <person name="Tangrot J."/>
            <person name="Rosling A."/>
        </authorList>
    </citation>
    <scope>NUCLEOTIDE SEQUENCE [LARGE SCALE GENOMIC DNA]</scope>
    <source>
        <strain evidence="1 2">120-4 pot B 10/14</strain>
    </source>
</reference>